<organism evidence="2 3">
    <name type="scientific">Thalictrum thalictroides</name>
    <name type="common">Rue-anemone</name>
    <name type="synonym">Anemone thalictroides</name>
    <dbReference type="NCBI Taxonomy" id="46969"/>
    <lineage>
        <taxon>Eukaryota</taxon>
        <taxon>Viridiplantae</taxon>
        <taxon>Streptophyta</taxon>
        <taxon>Embryophyta</taxon>
        <taxon>Tracheophyta</taxon>
        <taxon>Spermatophyta</taxon>
        <taxon>Magnoliopsida</taxon>
        <taxon>Ranunculales</taxon>
        <taxon>Ranunculaceae</taxon>
        <taxon>Thalictroideae</taxon>
        <taxon>Thalictrum</taxon>
    </lineage>
</organism>
<dbReference type="Proteomes" id="UP000554482">
    <property type="component" value="Unassembled WGS sequence"/>
</dbReference>
<reference evidence="2 3" key="1">
    <citation type="submission" date="2020-06" db="EMBL/GenBank/DDBJ databases">
        <title>Transcriptomic and genomic resources for Thalictrum thalictroides and T. hernandezii: Facilitating candidate gene discovery in an emerging model plant lineage.</title>
        <authorList>
            <person name="Arias T."/>
            <person name="Riano-Pachon D.M."/>
            <person name="Di Stilio V.S."/>
        </authorList>
    </citation>
    <scope>NUCLEOTIDE SEQUENCE [LARGE SCALE GENOMIC DNA]</scope>
    <source>
        <strain evidence="3">cv. WT478/WT964</strain>
        <tissue evidence="2">Leaves</tissue>
    </source>
</reference>
<protein>
    <submittedName>
        <fullName evidence="2">Uncharacterized protein</fullName>
    </submittedName>
</protein>
<evidence type="ECO:0000313" key="2">
    <source>
        <dbReference type="EMBL" id="KAF5203353.1"/>
    </source>
</evidence>
<evidence type="ECO:0000313" key="3">
    <source>
        <dbReference type="Proteomes" id="UP000554482"/>
    </source>
</evidence>
<feature type="transmembrane region" description="Helical" evidence="1">
    <location>
        <begin position="74"/>
        <end position="93"/>
    </location>
</feature>
<keyword evidence="1" id="KW-1133">Transmembrane helix</keyword>
<name>A0A7J6X1Z7_THATH</name>
<keyword evidence="1" id="KW-0472">Membrane</keyword>
<evidence type="ECO:0000256" key="1">
    <source>
        <dbReference type="SAM" id="Phobius"/>
    </source>
</evidence>
<dbReference type="AlphaFoldDB" id="A0A7J6X1Z7"/>
<accession>A0A7J6X1Z7</accession>
<sequence length="105" mass="12298">MWNIFAGRNVARWKARWFSSPPWQCHATLYHTSHSVVSNLFILYTNFELYRGTFLGHQRKCFKQRLMVNIMSELLVIDVFFSGSLVGLGSILFSSTPKKCNLRFF</sequence>
<comment type="caution">
    <text evidence="2">The sequence shown here is derived from an EMBL/GenBank/DDBJ whole genome shotgun (WGS) entry which is preliminary data.</text>
</comment>
<proteinExistence type="predicted"/>
<gene>
    <name evidence="2" type="ORF">FRX31_007059</name>
</gene>
<keyword evidence="1" id="KW-0812">Transmembrane</keyword>
<keyword evidence="3" id="KW-1185">Reference proteome</keyword>
<dbReference type="EMBL" id="JABWDY010006926">
    <property type="protein sequence ID" value="KAF5203353.1"/>
    <property type="molecule type" value="Genomic_DNA"/>
</dbReference>